<dbReference type="EMBL" id="AP018449">
    <property type="protein sequence ID" value="BBB91968.1"/>
    <property type="molecule type" value="Genomic_DNA"/>
</dbReference>
<protein>
    <submittedName>
        <fullName evidence="2">Uncharacterized protein</fullName>
    </submittedName>
</protein>
<dbReference type="OrthoDB" id="1680621at2"/>
<keyword evidence="1" id="KW-0812">Transmembrane</keyword>
<dbReference type="RefSeq" id="WP_126308921.1">
    <property type="nucleotide sequence ID" value="NZ_AP018449.1"/>
</dbReference>
<evidence type="ECO:0000313" key="3">
    <source>
        <dbReference type="Proteomes" id="UP000276437"/>
    </source>
</evidence>
<keyword evidence="1" id="KW-1133">Transmembrane helix</keyword>
<keyword evidence="1" id="KW-0472">Membrane</keyword>
<feature type="transmembrane region" description="Helical" evidence="1">
    <location>
        <begin position="7"/>
        <end position="26"/>
    </location>
</feature>
<accession>A0A348ALM0</accession>
<evidence type="ECO:0000313" key="2">
    <source>
        <dbReference type="EMBL" id="BBB91968.1"/>
    </source>
</evidence>
<dbReference type="AlphaFoldDB" id="A0A348ALM0"/>
<organism evidence="2 3">
    <name type="scientific">Methylomusa anaerophila</name>
    <dbReference type="NCBI Taxonomy" id="1930071"/>
    <lineage>
        <taxon>Bacteria</taxon>
        <taxon>Bacillati</taxon>
        <taxon>Bacillota</taxon>
        <taxon>Negativicutes</taxon>
        <taxon>Selenomonadales</taxon>
        <taxon>Sporomusaceae</taxon>
        <taxon>Methylomusa</taxon>
    </lineage>
</organism>
<gene>
    <name evidence="2" type="ORF">MAMMFC1_02653</name>
</gene>
<dbReference type="Proteomes" id="UP000276437">
    <property type="component" value="Chromosome"/>
</dbReference>
<name>A0A348ALM0_9FIRM</name>
<dbReference type="KEGG" id="mana:MAMMFC1_02653"/>
<reference evidence="2 3" key="1">
    <citation type="journal article" date="2018" name="Int. J. Syst. Evol. Microbiol.">
        <title>Methylomusa anaerophila gen. nov., sp. nov., an anaerobic methanol-utilizing bacterium isolated from a microbial fuel cell.</title>
        <authorList>
            <person name="Amano N."/>
            <person name="Yamamuro A."/>
            <person name="Miyahara M."/>
            <person name="Kouzuma A."/>
            <person name="Abe T."/>
            <person name="Watanabe K."/>
        </authorList>
    </citation>
    <scope>NUCLEOTIDE SEQUENCE [LARGE SCALE GENOMIC DNA]</scope>
    <source>
        <strain evidence="2 3">MMFC1</strain>
    </source>
</reference>
<sequence length="183" mass="20620">MHKHWKPFLGGAVVMLAVVAGVYLFLSKGNPWQPTFLKSETPFKQETPSMPEVSPNPADINIPPDAVTITPLPSLRILQGDKVSFEGKKELRQVIAGRLAQGLVVVNFQATGEHAEKSAIRIVWENGEVEMIYPGTIDRKLMPEKRAKEITILGYSMNERRVFQDLPRKGSLTWEIRYQPVEI</sequence>
<evidence type="ECO:0000256" key="1">
    <source>
        <dbReference type="SAM" id="Phobius"/>
    </source>
</evidence>
<proteinExistence type="predicted"/>
<keyword evidence="3" id="KW-1185">Reference proteome</keyword>